<evidence type="ECO:0000259" key="3">
    <source>
        <dbReference type="PROSITE" id="PS51082"/>
    </source>
</evidence>
<dbReference type="Proteomes" id="UP000694558">
    <property type="component" value="Chromosome 11"/>
</dbReference>
<dbReference type="SMART" id="SM00246">
    <property type="entry name" value="WH2"/>
    <property type="match status" value="1"/>
</dbReference>
<feature type="region of interest" description="Disordered" evidence="1">
    <location>
        <begin position="209"/>
        <end position="256"/>
    </location>
</feature>
<accession>A0A8D3DE71</accession>
<name>A0A8D3DE71_SCOMX</name>
<dbReference type="Ensembl" id="ENSSMAT00000045646.1">
    <property type="protein sequence ID" value="ENSSMAP00000057830.1"/>
    <property type="gene ID" value="ENSSMAG00000026044.1"/>
</dbReference>
<dbReference type="GO" id="GO:0003779">
    <property type="term" value="F:actin binding"/>
    <property type="evidence" value="ECO:0007669"/>
    <property type="project" value="InterPro"/>
</dbReference>
<keyword evidence="2" id="KW-1133">Transmembrane helix</keyword>
<evidence type="ECO:0000313" key="4">
    <source>
        <dbReference type="Ensembl" id="ENSSMAP00000057830.1"/>
    </source>
</evidence>
<feature type="compositionally biased region" description="Polar residues" evidence="1">
    <location>
        <begin position="135"/>
        <end position="153"/>
    </location>
</feature>
<reference evidence="4" key="1">
    <citation type="submission" date="2023-05" db="EMBL/GenBank/DDBJ databases">
        <title>High-quality long-read genome of Scophthalmus maximus.</title>
        <authorList>
            <person name="Lien S."/>
            <person name="Martinez P."/>
        </authorList>
    </citation>
    <scope>NUCLEOTIDE SEQUENCE [LARGE SCALE GENOMIC DNA]</scope>
</reference>
<reference evidence="4" key="2">
    <citation type="submission" date="2025-08" db="UniProtKB">
        <authorList>
            <consortium name="Ensembl"/>
        </authorList>
    </citation>
    <scope>IDENTIFICATION</scope>
</reference>
<sequence>MRLAQYTTMTPMTVQSAPGQHCYLPDWMKYLTLKCHPTPLSLPLLQCISLSLPLFLLSVYLVSLFCSILLSAGAKSFNMMSPTGDNSELLAEIKAGKSLKPTTHSKGYTTVFSSSGPTGNNVGPQPPSPTGSGSARTMSTSASYEQLHSNSVINGNGGGGPAGAESGRKTSLADVEALVPTHDEQGKAIPEWKRQVMVRKLQVKMQEEEEHKRKAEEESARLSSMPAWRRDLMKKKMDDERKAEEQAKKAKEVEEKTELERLRTLGYDETKLAPWQRQIILKKGDVAKQ</sequence>
<feature type="domain" description="WH2" evidence="3">
    <location>
        <begin position="85"/>
        <end position="102"/>
    </location>
</feature>
<feature type="transmembrane region" description="Helical" evidence="2">
    <location>
        <begin position="48"/>
        <end position="70"/>
    </location>
</feature>
<evidence type="ECO:0000256" key="1">
    <source>
        <dbReference type="SAM" id="MobiDB-lite"/>
    </source>
</evidence>
<dbReference type="PROSITE" id="PS51082">
    <property type="entry name" value="WH2"/>
    <property type="match status" value="1"/>
</dbReference>
<protein>
    <recommendedName>
        <fullName evidence="3">WH2 domain-containing protein</fullName>
    </recommendedName>
</protein>
<feature type="compositionally biased region" description="Basic and acidic residues" evidence="1">
    <location>
        <begin position="209"/>
        <end position="220"/>
    </location>
</feature>
<keyword evidence="2" id="KW-0472">Membrane</keyword>
<evidence type="ECO:0000313" key="5">
    <source>
        <dbReference type="Proteomes" id="UP000694558"/>
    </source>
</evidence>
<proteinExistence type="predicted"/>
<feature type="region of interest" description="Disordered" evidence="1">
    <location>
        <begin position="106"/>
        <end position="171"/>
    </location>
</feature>
<dbReference type="GeneTree" id="ENSGT00940000160408"/>
<dbReference type="AlphaFoldDB" id="A0A8D3DE71"/>
<evidence type="ECO:0000256" key="2">
    <source>
        <dbReference type="SAM" id="Phobius"/>
    </source>
</evidence>
<feature type="compositionally biased region" description="Basic and acidic residues" evidence="1">
    <location>
        <begin position="228"/>
        <end position="256"/>
    </location>
</feature>
<feature type="compositionally biased region" description="Polar residues" evidence="1">
    <location>
        <begin position="106"/>
        <end position="122"/>
    </location>
</feature>
<keyword evidence="2" id="KW-0812">Transmembrane</keyword>
<dbReference type="InterPro" id="IPR003124">
    <property type="entry name" value="WH2_dom"/>
</dbReference>
<organism evidence="4 5">
    <name type="scientific">Scophthalmus maximus</name>
    <name type="common">Turbot</name>
    <name type="synonym">Psetta maxima</name>
    <dbReference type="NCBI Taxonomy" id="52904"/>
    <lineage>
        <taxon>Eukaryota</taxon>
        <taxon>Metazoa</taxon>
        <taxon>Chordata</taxon>
        <taxon>Craniata</taxon>
        <taxon>Vertebrata</taxon>
        <taxon>Euteleostomi</taxon>
        <taxon>Actinopterygii</taxon>
        <taxon>Neopterygii</taxon>
        <taxon>Teleostei</taxon>
        <taxon>Neoteleostei</taxon>
        <taxon>Acanthomorphata</taxon>
        <taxon>Carangaria</taxon>
        <taxon>Pleuronectiformes</taxon>
        <taxon>Pleuronectoidei</taxon>
        <taxon>Scophthalmidae</taxon>
        <taxon>Scophthalmus</taxon>
    </lineage>
</organism>